<evidence type="ECO:0000313" key="5">
    <source>
        <dbReference type="EMBL" id="SPD87492.1"/>
    </source>
</evidence>
<dbReference type="PANTHER" id="PTHR11496:SF102">
    <property type="entry name" value="ALCOHOL DEHYDROGENASE 4"/>
    <property type="match status" value="1"/>
</dbReference>
<dbReference type="OrthoDB" id="323926at2"/>
<keyword evidence="6" id="KW-1185">Reference proteome</keyword>
<feature type="domain" description="Fe-containing alcohol dehydrogenase-like C-terminal" evidence="4">
    <location>
        <begin position="195"/>
        <end position="390"/>
    </location>
</feature>
<organism evidence="5 6">
    <name type="scientific">Micropruina glycogenica</name>
    <dbReference type="NCBI Taxonomy" id="75385"/>
    <lineage>
        <taxon>Bacteria</taxon>
        <taxon>Bacillati</taxon>
        <taxon>Actinomycetota</taxon>
        <taxon>Actinomycetes</taxon>
        <taxon>Propionibacteriales</taxon>
        <taxon>Nocardioidaceae</taxon>
        <taxon>Micropruina</taxon>
    </lineage>
</organism>
<reference evidence="5 6" key="1">
    <citation type="submission" date="2018-02" db="EMBL/GenBank/DDBJ databases">
        <authorList>
            <person name="Cohen D.B."/>
            <person name="Kent A.D."/>
        </authorList>
    </citation>
    <scope>NUCLEOTIDE SEQUENCE [LARGE SCALE GENOMIC DNA]</scope>
    <source>
        <strain evidence="5">1</strain>
    </source>
</reference>
<dbReference type="InterPro" id="IPR039697">
    <property type="entry name" value="Alcohol_dehydrogenase_Fe"/>
</dbReference>
<dbReference type="GO" id="GO:0046872">
    <property type="term" value="F:metal ion binding"/>
    <property type="evidence" value="ECO:0007669"/>
    <property type="project" value="InterPro"/>
</dbReference>
<gene>
    <name evidence="5" type="ORF">MPLG2_2462</name>
</gene>
<feature type="domain" description="Alcohol dehydrogenase iron-type/glycerol dehydrogenase GldA" evidence="3">
    <location>
        <begin position="22"/>
        <end position="184"/>
    </location>
</feature>
<dbReference type="Pfam" id="PF25137">
    <property type="entry name" value="ADH_Fe_C"/>
    <property type="match status" value="1"/>
</dbReference>
<dbReference type="InterPro" id="IPR056798">
    <property type="entry name" value="ADH_Fe_C"/>
</dbReference>
<dbReference type="Pfam" id="PF00465">
    <property type="entry name" value="Fe-ADH"/>
    <property type="match status" value="1"/>
</dbReference>
<proteinExistence type="inferred from homology"/>
<dbReference type="InterPro" id="IPR001670">
    <property type="entry name" value="ADH_Fe/GldA"/>
</dbReference>
<dbReference type="PANTHER" id="PTHR11496">
    <property type="entry name" value="ALCOHOL DEHYDROGENASE"/>
    <property type="match status" value="1"/>
</dbReference>
<dbReference type="GO" id="GO:0004022">
    <property type="term" value="F:alcohol dehydrogenase (NAD+) activity"/>
    <property type="evidence" value="ECO:0007669"/>
    <property type="project" value="TreeGrafter"/>
</dbReference>
<dbReference type="AlphaFoldDB" id="A0A2N9JIV2"/>
<evidence type="ECO:0000256" key="2">
    <source>
        <dbReference type="ARBA" id="ARBA00023002"/>
    </source>
</evidence>
<dbReference type="FunFam" id="3.40.50.1970:FF:000003">
    <property type="entry name" value="Alcohol dehydrogenase, iron-containing"/>
    <property type="match status" value="1"/>
</dbReference>
<name>A0A2N9JIV2_9ACTN</name>
<evidence type="ECO:0000259" key="4">
    <source>
        <dbReference type="Pfam" id="PF25137"/>
    </source>
</evidence>
<dbReference type="EMBL" id="LT985188">
    <property type="protein sequence ID" value="SPD87492.1"/>
    <property type="molecule type" value="Genomic_DNA"/>
</dbReference>
<comment type="similarity">
    <text evidence="1">Belongs to the iron-containing alcohol dehydrogenase family.</text>
</comment>
<evidence type="ECO:0000256" key="1">
    <source>
        <dbReference type="ARBA" id="ARBA00007358"/>
    </source>
</evidence>
<evidence type="ECO:0000259" key="3">
    <source>
        <dbReference type="Pfam" id="PF00465"/>
    </source>
</evidence>
<dbReference type="SUPFAM" id="SSF56796">
    <property type="entry name" value="Dehydroquinate synthase-like"/>
    <property type="match status" value="1"/>
</dbReference>
<accession>A0A2N9JIV2</accession>
<dbReference type="CDD" id="cd08183">
    <property type="entry name" value="Fe-ADH-like"/>
    <property type="match status" value="1"/>
</dbReference>
<evidence type="ECO:0000313" key="6">
    <source>
        <dbReference type="Proteomes" id="UP000238164"/>
    </source>
</evidence>
<keyword evidence="2" id="KW-0560">Oxidoreductase</keyword>
<sequence length="392" mass="39779">MGAPRGHDILSNVTIFTFATAHRIVFGAGRAAELPALIGEFGTRPFVCTGADPTRFSGLLTGVADLAWWSVGGEPALDDIRAGVAAARDHGADVLVGLGGGAVLDAAKLIAALAPNGGDLLDYLEVIGAGRPLAESPLPFVAVPTTAGTGSEVTSNGVVTSPEHGVKVSLRSPSMLARVALVDPELTLGCPPSVTASAGLDALTQCLEPYVSPFANPLTDGFCEQGLRRAGRSLRRAYAHGDDLDARTDMAVCALLGGLALANAKLGAVHGLAGVIGGLTGAPHGVCCAALLVPTSSVTIDALRADDAEHPALARYAAAGELLSGTAGIDALLHWLGETVRLLDVPPVGDLGVRPADHRRIAEQAAKASSTKGNPVALTVEQLMRALHAADQ</sequence>
<dbReference type="Proteomes" id="UP000238164">
    <property type="component" value="Chromosome 1"/>
</dbReference>
<dbReference type="Gene3D" id="1.20.1090.10">
    <property type="entry name" value="Dehydroquinate synthase-like - alpha domain"/>
    <property type="match status" value="1"/>
</dbReference>
<protein>
    <submittedName>
        <fullName evidence="5">Uncharacterized protein</fullName>
    </submittedName>
</protein>
<dbReference type="KEGG" id="mgg:MPLG2_2462"/>
<dbReference type="Gene3D" id="3.40.50.1970">
    <property type="match status" value="1"/>
</dbReference>